<dbReference type="Proteomes" id="UP001290861">
    <property type="component" value="Unassembled WGS sequence"/>
</dbReference>
<keyword evidence="1" id="KW-0732">Signal</keyword>
<gene>
    <name evidence="2" type="ORF">P9H32_04630</name>
</gene>
<feature type="chain" id="PRO_5046236846" evidence="1">
    <location>
        <begin position="20"/>
        <end position="385"/>
    </location>
</feature>
<organism evidence="2 3">
    <name type="scientific">Pontiella agarivorans</name>
    <dbReference type="NCBI Taxonomy" id="3038953"/>
    <lineage>
        <taxon>Bacteria</taxon>
        <taxon>Pseudomonadati</taxon>
        <taxon>Kiritimatiellota</taxon>
        <taxon>Kiritimatiellia</taxon>
        <taxon>Kiritimatiellales</taxon>
        <taxon>Pontiellaceae</taxon>
        <taxon>Pontiella</taxon>
    </lineage>
</organism>
<dbReference type="Pfam" id="PF11340">
    <property type="entry name" value="DUF3142"/>
    <property type="match status" value="1"/>
</dbReference>
<evidence type="ECO:0000313" key="3">
    <source>
        <dbReference type="Proteomes" id="UP001290861"/>
    </source>
</evidence>
<dbReference type="EMBL" id="JARVCO010000006">
    <property type="protein sequence ID" value="MDZ8117904.1"/>
    <property type="molecule type" value="Genomic_DNA"/>
</dbReference>
<keyword evidence="3" id="KW-1185">Reference proteome</keyword>
<comment type="caution">
    <text evidence="2">The sequence shown here is derived from an EMBL/GenBank/DDBJ whole genome shotgun (WGS) entry which is preliminary data.</text>
</comment>
<sequence length="385" mass="43131">MKPILLPLAILALTSAAAAKDAFYIWQQHWNSNVVHAVTRESPTTFYPIVTEIPAAGQSPLIPVPWAQLKQTGHTFIPVIRVPLSAFNRSDLDTELLRLCTELSDFHELQFDLDCPESRLSEYADLLKKIRSHLTGTALSVTALPAHLGNRDFERVALNCDYYVLQVHGLDVPDHIHRQAELMNFATAEQAVRRAEKLGHPYAIALPCYAYELNFDPDTGRFLHLTAEGPAGKRSTIKRRIAARPRDLIRLIQQFPSLQHARNLIWFRLPVPGDRLCLPRPALTEIQHGSIPQNKLTCTCIPISATTFEIGLLNGNVIHAHEAELTLTWNNPRGMYDLYRTVTSPEKQAGQLPATLQVPVPAPGSQIKVGWFSAEQFPLIEVHLK</sequence>
<reference evidence="2 3" key="1">
    <citation type="journal article" date="2024" name="Appl. Environ. Microbiol.">
        <title>Pontiella agarivorans sp. nov., a novel marine anaerobic bacterium capable of degrading macroalgal polysaccharides and fixing nitrogen.</title>
        <authorList>
            <person name="Liu N."/>
            <person name="Kivenson V."/>
            <person name="Peng X."/>
            <person name="Cui Z."/>
            <person name="Lankiewicz T.S."/>
            <person name="Gosselin K.M."/>
            <person name="English C.J."/>
            <person name="Blair E.M."/>
            <person name="O'Malley M.A."/>
            <person name="Valentine D.L."/>
        </authorList>
    </citation>
    <scope>NUCLEOTIDE SEQUENCE [LARGE SCALE GENOMIC DNA]</scope>
    <source>
        <strain evidence="2 3">NLcol2</strain>
    </source>
</reference>
<dbReference type="RefSeq" id="WP_322607706.1">
    <property type="nucleotide sequence ID" value="NZ_JARVCO010000006.1"/>
</dbReference>
<name>A0ABU5MUK1_9BACT</name>
<protein>
    <submittedName>
        <fullName evidence="2">DUF3142 domain-containing protein</fullName>
    </submittedName>
</protein>
<accession>A0ABU5MUK1</accession>
<evidence type="ECO:0000256" key="1">
    <source>
        <dbReference type="SAM" id="SignalP"/>
    </source>
</evidence>
<feature type="signal peptide" evidence="1">
    <location>
        <begin position="1"/>
        <end position="19"/>
    </location>
</feature>
<proteinExistence type="predicted"/>
<dbReference type="InterPro" id="IPR021488">
    <property type="entry name" value="DUF3142"/>
</dbReference>
<evidence type="ECO:0000313" key="2">
    <source>
        <dbReference type="EMBL" id="MDZ8117904.1"/>
    </source>
</evidence>